<keyword evidence="1" id="KW-1133">Transmembrane helix</keyword>
<keyword evidence="3" id="KW-1185">Reference proteome</keyword>
<feature type="transmembrane region" description="Helical" evidence="1">
    <location>
        <begin position="83"/>
        <end position="105"/>
    </location>
</feature>
<dbReference type="EMBL" id="JANPWE010000005">
    <property type="protein sequence ID" value="MCR6546075.1"/>
    <property type="molecule type" value="Genomic_DNA"/>
</dbReference>
<feature type="transmembrane region" description="Helical" evidence="1">
    <location>
        <begin position="9"/>
        <end position="30"/>
    </location>
</feature>
<feature type="transmembrane region" description="Helical" evidence="1">
    <location>
        <begin position="50"/>
        <end position="71"/>
    </location>
</feature>
<proteinExistence type="predicted"/>
<name>A0ABT1Y5B5_9FIRM</name>
<dbReference type="Pfam" id="PF14034">
    <property type="entry name" value="Spore_YtrH"/>
    <property type="match status" value="1"/>
</dbReference>
<protein>
    <submittedName>
        <fullName evidence="2">YtrH family sporulation protein</fullName>
    </submittedName>
</protein>
<evidence type="ECO:0000313" key="2">
    <source>
        <dbReference type="EMBL" id="MCR6546075.1"/>
    </source>
</evidence>
<evidence type="ECO:0000256" key="1">
    <source>
        <dbReference type="SAM" id="Phobius"/>
    </source>
</evidence>
<reference evidence="2 3" key="1">
    <citation type="submission" date="2022-08" db="EMBL/GenBank/DDBJ databases">
        <title>Proteogenomics of the novel Dehalobacterium formicoaceticum strain EZ94 highlights a key role of methyltransferases during anaerobic dichloromethane degradation.</title>
        <authorList>
            <person name="Wasmund K."/>
        </authorList>
    </citation>
    <scope>NUCLEOTIDE SEQUENCE [LARGE SCALE GENOMIC DNA]</scope>
    <source>
        <strain evidence="2 3">EZ94</strain>
    </source>
</reference>
<comment type="caution">
    <text evidence="2">The sequence shown here is derived from an EMBL/GenBank/DDBJ whole genome shotgun (WGS) entry which is preliminary data.</text>
</comment>
<evidence type="ECO:0000313" key="3">
    <source>
        <dbReference type="Proteomes" id="UP001524944"/>
    </source>
</evidence>
<dbReference type="Proteomes" id="UP001524944">
    <property type="component" value="Unassembled WGS sequence"/>
</dbReference>
<dbReference type="InterPro" id="IPR025689">
    <property type="entry name" value="Spore_YtrH"/>
</dbReference>
<gene>
    <name evidence="2" type="ORF">NVS47_11215</name>
</gene>
<organism evidence="2 3">
    <name type="scientific">Dehalobacterium formicoaceticum</name>
    <dbReference type="NCBI Taxonomy" id="51515"/>
    <lineage>
        <taxon>Bacteria</taxon>
        <taxon>Bacillati</taxon>
        <taxon>Bacillota</taxon>
        <taxon>Clostridia</taxon>
        <taxon>Eubacteriales</taxon>
        <taxon>Peptococcaceae</taxon>
        <taxon>Dehalobacterium</taxon>
    </lineage>
</organism>
<sequence>MNLFYQKLLLIYFTALGVLVGASLIGSIAAVITRYPPIEILLRISREIKIWAIVAAIGGTFSTIEILQLGILEGEIRALIKQLFYIISAFAGAHTGYLIITHLVGRSL</sequence>
<keyword evidence="1" id="KW-0812">Transmembrane</keyword>
<dbReference type="RefSeq" id="WP_089612082.1">
    <property type="nucleotide sequence ID" value="NZ_CP022121.1"/>
</dbReference>
<accession>A0ABT1Y5B5</accession>
<keyword evidence="1" id="KW-0472">Membrane</keyword>